<name>A0ABR1FV36_AURAN</name>
<evidence type="ECO:0000313" key="4">
    <source>
        <dbReference type="Proteomes" id="UP001363151"/>
    </source>
</evidence>
<dbReference type="Proteomes" id="UP001363151">
    <property type="component" value="Unassembled WGS sequence"/>
</dbReference>
<gene>
    <name evidence="3" type="primary">YPT52</name>
    <name evidence="3" type="ORF">SO694_00025126</name>
</gene>
<protein>
    <submittedName>
        <fullName evidence="3">Small GTPase</fullName>
    </submittedName>
</protein>
<dbReference type="InterPro" id="IPR001806">
    <property type="entry name" value="Small_GTPase"/>
</dbReference>
<dbReference type="Pfam" id="PF00071">
    <property type="entry name" value="Ras"/>
    <property type="match status" value="1"/>
</dbReference>
<dbReference type="PRINTS" id="PR00449">
    <property type="entry name" value="RASTRNSFRMNG"/>
</dbReference>
<dbReference type="CDD" id="cd00154">
    <property type="entry name" value="Rab"/>
    <property type="match status" value="1"/>
</dbReference>
<dbReference type="Gene3D" id="3.40.50.300">
    <property type="entry name" value="P-loop containing nucleotide triphosphate hydrolases"/>
    <property type="match status" value="1"/>
</dbReference>
<dbReference type="PANTHER" id="PTHR24073">
    <property type="entry name" value="DRAB5-RELATED"/>
    <property type="match status" value="1"/>
</dbReference>
<keyword evidence="2" id="KW-0342">GTP-binding</keyword>
<dbReference type="SUPFAM" id="SSF52540">
    <property type="entry name" value="P-loop containing nucleoside triphosphate hydrolases"/>
    <property type="match status" value="1"/>
</dbReference>
<reference evidence="3 4" key="1">
    <citation type="submission" date="2024-03" db="EMBL/GenBank/DDBJ databases">
        <title>Aureococcus anophagefferens CCMP1851 and Kratosvirus quantuckense: Draft genome of a second virus-susceptible host strain in the model system.</title>
        <authorList>
            <person name="Chase E."/>
            <person name="Truchon A.R."/>
            <person name="Schepens W."/>
            <person name="Wilhelm S.W."/>
        </authorList>
    </citation>
    <scope>NUCLEOTIDE SEQUENCE [LARGE SCALE GENOMIC DNA]</scope>
    <source>
        <strain evidence="3 4">CCMP1851</strain>
    </source>
</reference>
<dbReference type="InterPro" id="IPR005225">
    <property type="entry name" value="Small_GTP-bd"/>
</dbReference>
<sequence>MPKKVVLLGDFGVGKTSIGMRLAEDRFEETTIATLGVAHFTCKVAGLTPFSAATKLEVWDTAGQERYRSLDSLRLYLRRALGAIVVVDVTSAGSLEAAKRVVSQLRLDEDCAAREDLAIAVAYNKCDFEARAFDPAAVAWTGVCAAVETSCKTGAGVQQLARALVDALPADDAAAATSNVGLTQPGASLTSGSDCC</sequence>
<dbReference type="InterPro" id="IPR027417">
    <property type="entry name" value="P-loop_NTPase"/>
</dbReference>
<dbReference type="SMART" id="SM00175">
    <property type="entry name" value="RAB"/>
    <property type="match status" value="1"/>
</dbReference>
<keyword evidence="1" id="KW-0547">Nucleotide-binding</keyword>
<dbReference type="EMBL" id="JBBJCI010000224">
    <property type="protein sequence ID" value="KAK7239246.1"/>
    <property type="molecule type" value="Genomic_DNA"/>
</dbReference>
<keyword evidence="4" id="KW-1185">Reference proteome</keyword>
<dbReference type="NCBIfam" id="TIGR00231">
    <property type="entry name" value="small_GTP"/>
    <property type="match status" value="1"/>
</dbReference>
<accession>A0ABR1FV36</accession>
<proteinExistence type="predicted"/>
<comment type="caution">
    <text evidence="3">The sequence shown here is derived from an EMBL/GenBank/DDBJ whole genome shotgun (WGS) entry which is preliminary data.</text>
</comment>
<evidence type="ECO:0000256" key="2">
    <source>
        <dbReference type="ARBA" id="ARBA00023134"/>
    </source>
</evidence>
<organism evidence="3 4">
    <name type="scientific">Aureococcus anophagefferens</name>
    <name type="common">Harmful bloom alga</name>
    <dbReference type="NCBI Taxonomy" id="44056"/>
    <lineage>
        <taxon>Eukaryota</taxon>
        <taxon>Sar</taxon>
        <taxon>Stramenopiles</taxon>
        <taxon>Ochrophyta</taxon>
        <taxon>Pelagophyceae</taxon>
        <taxon>Pelagomonadales</taxon>
        <taxon>Pelagomonadaceae</taxon>
        <taxon>Aureococcus</taxon>
    </lineage>
</organism>
<dbReference type="PROSITE" id="PS51419">
    <property type="entry name" value="RAB"/>
    <property type="match status" value="1"/>
</dbReference>
<dbReference type="SMART" id="SM00173">
    <property type="entry name" value="RAS"/>
    <property type="match status" value="1"/>
</dbReference>
<evidence type="ECO:0000256" key="1">
    <source>
        <dbReference type="ARBA" id="ARBA00022741"/>
    </source>
</evidence>
<evidence type="ECO:0000313" key="3">
    <source>
        <dbReference type="EMBL" id="KAK7239246.1"/>
    </source>
</evidence>